<accession>A0A2S8IZC6</accession>
<evidence type="ECO:0000313" key="1">
    <source>
        <dbReference type="EMBL" id="PQP19692.1"/>
    </source>
</evidence>
<organism evidence="1 2">
    <name type="scientific">Burkholderia cepacia</name>
    <name type="common">Pseudomonas cepacia</name>
    <dbReference type="NCBI Taxonomy" id="292"/>
    <lineage>
        <taxon>Bacteria</taxon>
        <taxon>Pseudomonadati</taxon>
        <taxon>Pseudomonadota</taxon>
        <taxon>Betaproteobacteria</taxon>
        <taxon>Burkholderiales</taxon>
        <taxon>Burkholderiaceae</taxon>
        <taxon>Burkholderia</taxon>
        <taxon>Burkholderia cepacia complex</taxon>
    </lineage>
</organism>
<comment type="caution">
    <text evidence="1">The sequence shown here is derived from an EMBL/GenBank/DDBJ whole genome shotgun (WGS) entry which is preliminary data.</text>
</comment>
<dbReference type="Proteomes" id="UP000238206">
    <property type="component" value="Unassembled WGS sequence"/>
</dbReference>
<dbReference type="AlphaFoldDB" id="A0A2S8IZC6"/>
<dbReference type="EMBL" id="PUIQ01000009">
    <property type="protein sequence ID" value="PQP19692.1"/>
    <property type="molecule type" value="Genomic_DNA"/>
</dbReference>
<name>A0A2S8IZC6_BURCE</name>
<gene>
    <name evidence="1" type="ORF">C5615_09620</name>
</gene>
<dbReference type="RefSeq" id="WP_146120806.1">
    <property type="nucleotide sequence ID" value="NZ_PUIQ01000009.1"/>
</dbReference>
<evidence type="ECO:0000313" key="2">
    <source>
        <dbReference type="Proteomes" id="UP000238206"/>
    </source>
</evidence>
<protein>
    <submittedName>
        <fullName evidence="1">Uncharacterized protein</fullName>
    </submittedName>
</protein>
<proteinExistence type="predicted"/>
<reference evidence="1 2" key="1">
    <citation type="submission" date="2018-02" db="EMBL/GenBank/DDBJ databases">
        <title>Draft genome sequencing of Burkholderia cepacia Y14-15.</title>
        <authorList>
            <person name="Zheng B.-X."/>
        </authorList>
    </citation>
    <scope>NUCLEOTIDE SEQUENCE [LARGE SCALE GENOMIC DNA]</scope>
    <source>
        <strain evidence="1 2">Y14-15</strain>
    </source>
</reference>
<sequence>MSLQKLRDLIANDGYAITFQSMAAYRNALLAAFPVAPPAAAPAHKPSCASLNLLLLSSPPKPAPCDCGAAAPANGHAAFEGSADGADAARQYLVRCLRAAVGNDTFAQYIRDELAADFALAIANAHAAALAMEPTTIPEPTDDVLCACGWETWNSLGSYVDRGTATARYRTIATFVLEGISSPQPLAQQDASQTRGAQ</sequence>